<feature type="signal peptide" evidence="8">
    <location>
        <begin position="1"/>
        <end position="34"/>
    </location>
</feature>
<dbReference type="NCBIfam" id="NF008305">
    <property type="entry name" value="PRK11097.1"/>
    <property type="match status" value="1"/>
</dbReference>
<evidence type="ECO:0000256" key="7">
    <source>
        <dbReference type="ARBA" id="ARBA00023326"/>
    </source>
</evidence>
<dbReference type="InterPro" id="IPR002037">
    <property type="entry name" value="Glyco_hydro_8"/>
</dbReference>
<evidence type="ECO:0000256" key="8">
    <source>
        <dbReference type="SAM" id="SignalP"/>
    </source>
</evidence>
<proteinExistence type="inferred from homology"/>
<keyword evidence="8" id="KW-0732">Signal</keyword>
<evidence type="ECO:0000256" key="1">
    <source>
        <dbReference type="ARBA" id="ARBA00000966"/>
    </source>
</evidence>
<gene>
    <name evidence="9" type="primary">bcsZ</name>
    <name evidence="9" type="ORF">E1956_35620</name>
</gene>
<comment type="similarity">
    <text evidence="2">Belongs to the glycosyl hydrolase 8 (cellulase D) family.</text>
</comment>
<organism evidence="9 10">
    <name type="scientific">Paraburkholderia pallida</name>
    <dbReference type="NCBI Taxonomy" id="2547399"/>
    <lineage>
        <taxon>Bacteria</taxon>
        <taxon>Pseudomonadati</taxon>
        <taxon>Pseudomonadota</taxon>
        <taxon>Betaproteobacteria</taxon>
        <taxon>Burkholderiales</taxon>
        <taxon>Burkholderiaceae</taxon>
        <taxon>Paraburkholderia</taxon>
    </lineage>
</organism>
<protein>
    <recommendedName>
        <fullName evidence="3">cellulase</fullName>
        <ecNumber evidence="3">3.2.1.4</ecNumber>
    </recommendedName>
</protein>
<keyword evidence="6 9" id="KW-0326">Glycosidase</keyword>
<dbReference type="InterPro" id="IPR008928">
    <property type="entry name" value="6-hairpin_glycosidase_sf"/>
</dbReference>
<dbReference type="KEGG" id="ppai:E1956_35620"/>
<evidence type="ECO:0000256" key="4">
    <source>
        <dbReference type="ARBA" id="ARBA00022801"/>
    </source>
</evidence>
<dbReference type="AlphaFoldDB" id="A0A4P7D3L3"/>
<dbReference type="Gene3D" id="1.50.10.10">
    <property type="match status" value="1"/>
</dbReference>
<evidence type="ECO:0000313" key="10">
    <source>
        <dbReference type="Proteomes" id="UP000295727"/>
    </source>
</evidence>
<evidence type="ECO:0000256" key="5">
    <source>
        <dbReference type="ARBA" id="ARBA00023001"/>
    </source>
</evidence>
<dbReference type="OrthoDB" id="9766708at2"/>
<sequence length="445" mass="47074">MRRASSSLARWLAASACVLAPLLPTLLPLEAAHAAGTAAAAGTGGAAQAPSAPAAACAWPDWNTFKHDLISADGRVIDASTPRQVTVSEGQSYALFFALVANDRASFDKVLTWTENNLAQGDLATHLPAWIWGRTDIGEDGAALPASAASSAAASDAGGAHAQKPAWGVIDANSASDADLWIAYTLLEAGRLWNERRYTALGTLMARNIVRQESAELPGLGRTVLPGPVGFKLDKNTWRLNPSYVPLQLMRRFALALQAAPEAPEWKAMLDSSTKLVNGTAPHGYSPDWVEYRAQSGGKGTFAPDAQTHAESAYNAIRVYLWAGMLAYDDPLRSATLATFAPLSSFVAAHGFPPERVDTQTGTPGPNEGNGGFSAAVAPYLSALGRTDLADAQIQRSRALAQKSPPGYYSSVLMLFGLGYLQGLYHFDAQGRVAPAWTTRCPAPR</sequence>
<evidence type="ECO:0000256" key="3">
    <source>
        <dbReference type="ARBA" id="ARBA00012601"/>
    </source>
</evidence>
<dbReference type="EC" id="3.2.1.4" evidence="3"/>
<comment type="catalytic activity">
    <reaction evidence="1">
        <text>Endohydrolysis of (1-&gt;4)-beta-D-glucosidic linkages in cellulose, lichenin and cereal beta-D-glucans.</text>
        <dbReference type="EC" id="3.2.1.4"/>
    </reaction>
</comment>
<keyword evidence="7" id="KW-0119">Carbohydrate metabolism</keyword>
<reference evidence="9 10" key="1">
    <citation type="submission" date="2019-03" db="EMBL/GenBank/DDBJ databases">
        <title>Paraburkholderia sp. 7MH5, isolated from subtropical forest soil.</title>
        <authorList>
            <person name="Gao Z.-H."/>
            <person name="Qiu L.-H."/>
        </authorList>
    </citation>
    <scope>NUCLEOTIDE SEQUENCE [LARGE SCALE GENOMIC DNA]</scope>
    <source>
        <strain evidence="9 10">7MH5</strain>
    </source>
</reference>
<dbReference type="InterPro" id="IPR012341">
    <property type="entry name" value="6hp_glycosidase-like_sf"/>
</dbReference>
<dbReference type="GO" id="GO:0030245">
    <property type="term" value="P:cellulose catabolic process"/>
    <property type="evidence" value="ECO:0007669"/>
    <property type="project" value="UniProtKB-KW"/>
</dbReference>
<keyword evidence="10" id="KW-1185">Reference proteome</keyword>
<keyword evidence="7" id="KW-0624">Polysaccharide degradation</keyword>
<dbReference type="EMBL" id="CP038151">
    <property type="protein sequence ID" value="QBR02558.1"/>
    <property type="molecule type" value="Genomic_DNA"/>
</dbReference>
<evidence type="ECO:0000313" key="9">
    <source>
        <dbReference type="EMBL" id="QBR02558.1"/>
    </source>
</evidence>
<dbReference type="GO" id="GO:0008810">
    <property type="term" value="F:cellulase activity"/>
    <property type="evidence" value="ECO:0007669"/>
    <property type="project" value="UniProtKB-EC"/>
</dbReference>
<dbReference type="RefSeq" id="WP_134758079.1">
    <property type="nucleotide sequence ID" value="NZ_CP038151.1"/>
</dbReference>
<evidence type="ECO:0000256" key="2">
    <source>
        <dbReference type="ARBA" id="ARBA00009209"/>
    </source>
</evidence>
<accession>A0A4P7D3L3</accession>
<dbReference type="Pfam" id="PF01270">
    <property type="entry name" value="Glyco_hydro_8"/>
    <property type="match status" value="2"/>
</dbReference>
<keyword evidence="4 9" id="KW-0378">Hydrolase</keyword>
<keyword evidence="5" id="KW-0136">Cellulose degradation</keyword>
<name>A0A4P7D3L3_9BURK</name>
<evidence type="ECO:0000256" key="6">
    <source>
        <dbReference type="ARBA" id="ARBA00023295"/>
    </source>
</evidence>
<feature type="chain" id="PRO_5020324165" description="cellulase" evidence="8">
    <location>
        <begin position="35"/>
        <end position="445"/>
    </location>
</feature>
<dbReference type="SUPFAM" id="SSF48208">
    <property type="entry name" value="Six-hairpin glycosidases"/>
    <property type="match status" value="1"/>
</dbReference>
<dbReference type="Proteomes" id="UP000295727">
    <property type="component" value="Chromosome 4"/>
</dbReference>